<accession>A0ABU4ZC05</accession>
<sequence length="97" mass="10698">MKAAAQRAVETTTLNEIEERLEMGGQCGSAAAPRSNGFAATGRRRVDVQKKPAHALEQDRRHILKRLRAYRSQPARGLVGTCMLGQVVVQFIDPLIE</sequence>
<evidence type="ECO:0000313" key="3">
    <source>
        <dbReference type="Proteomes" id="UP001271249"/>
    </source>
</evidence>
<reference evidence="2 3" key="1">
    <citation type="submission" date="2023-08" db="EMBL/GenBank/DDBJ databases">
        <title>Implementing the SeqCode for naming new Mesorhizobium species isolated from Vachellia karroo root nodules.</title>
        <authorList>
            <person name="Van Lill M."/>
        </authorList>
    </citation>
    <scope>NUCLEOTIDE SEQUENCE [LARGE SCALE GENOMIC DNA]</scope>
    <source>
        <strain evidence="2 3">VK22B</strain>
    </source>
</reference>
<organism evidence="2 3">
    <name type="scientific">Mesorhizobium captivum</name>
    <dbReference type="NCBI Taxonomy" id="3072319"/>
    <lineage>
        <taxon>Bacteria</taxon>
        <taxon>Pseudomonadati</taxon>
        <taxon>Pseudomonadota</taxon>
        <taxon>Alphaproteobacteria</taxon>
        <taxon>Hyphomicrobiales</taxon>
        <taxon>Phyllobacteriaceae</taxon>
        <taxon>Mesorhizobium</taxon>
    </lineage>
</organism>
<feature type="compositionally biased region" description="Basic and acidic residues" evidence="1">
    <location>
        <begin position="44"/>
        <end position="53"/>
    </location>
</feature>
<gene>
    <name evidence="2" type="ORF">RFN29_31740</name>
</gene>
<feature type="region of interest" description="Disordered" evidence="1">
    <location>
        <begin position="27"/>
        <end position="53"/>
    </location>
</feature>
<dbReference type="RefSeq" id="WP_320229816.1">
    <property type="nucleotide sequence ID" value="NZ_JAVIJC010000051.1"/>
</dbReference>
<proteinExistence type="predicted"/>
<protein>
    <recommendedName>
        <fullName evidence="4">Transposase</fullName>
    </recommendedName>
</protein>
<evidence type="ECO:0008006" key="4">
    <source>
        <dbReference type="Google" id="ProtNLM"/>
    </source>
</evidence>
<keyword evidence="3" id="KW-1185">Reference proteome</keyword>
<evidence type="ECO:0000256" key="1">
    <source>
        <dbReference type="SAM" id="MobiDB-lite"/>
    </source>
</evidence>
<name>A0ABU4ZC05_9HYPH</name>
<dbReference type="EMBL" id="JAVIJC010000051">
    <property type="protein sequence ID" value="MDX8496103.1"/>
    <property type="molecule type" value="Genomic_DNA"/>
</dbReference>
<comment type="caution">
    <text evidence="2">The sequence shown here is derived from an EMBL/GenBank/DDBJ whole genome shotgun (WGS) entry which is preliminary data.</text>
</comment>
<evidence type="ECO:0000313" key="2">
    <source>
        <dbReference type="EMBL" id="MDX8496103.1"/>
    </source>
</evidence>
<dbReference type="Proteomes" id="UP001271249">
    <property type="component" value="Unassembled WGS sequence"/>
</dbReference>